<gene>
    <name evidence="2" type="ORF">SCWH03_31590</name>
</gene>
<organism evidence="2 3">
    <name type="scientific">Streptomyces pacificus</name>
    <dbReference type="NCBI Taxonomy" id="2705029"/>
    <lineage>
        <taxon>Bacteria</taxon>
        <taxon>Bacillati</taxon>
        <taxon>Actinomycetota</taxon>
        <taxon>Actinomycetes</taxon>
        <taxon>Kitasatosporales</taxon>
        <taxon>Streptomycetaceae</taxon>
        <taxon>Streptomyces</taxon>
    </lineage>
</organism>
<feature type="compositionally biased region" description="Low complexity" evidence="1">
    <location>
        <begin position="79"/>
        <end position="91"/>
    </location>
</feature>
<evidence type="ECO:0000313" key="2">
    <source>
        <dbReference type="EMBL" id="GFH36926.1"/>
    </source>
</evidence>
<comment type="caution">
    <text evidence="2">The sequence shown here is derived from an EMBL/GenBank/DDBJ whole genome shotgun (WGS) entry which is preliminary data.</text>
</comment>
<accession>A0A6A0AVI9</accession>
<evidence type="ECO:0000256" key="1">
    <source>
        <dbReference type="SAM" id="MobiDB-lite"/>
    </source>
</evidence>
<dbReference type="Proteomes" id="UP000484988">
    <property type="component" value="Unassembled WGS sequence"/>
</dbReference>
<proteinExistence type="predicted"/>
<dbReference type="AlphaFoldDB" id="A0A6A0AVI9"/>
<keyword evidence="3" id="KW-1185">Reference proteome</keyword>
<sequence>MAADRADLAAAVSGEPSQPITVTRSAIVVVLLVSSQVRTRAHEARGRQGRGYPVTVTGGGAACPAADRPGPVRCGLPDAAGPARRAGPLVR</sequence>
<name>A0A6A0AVI9_9ACTN</name>
<protein>
    <submittedName>
        <fullName evidence="2">Uncharacterized protein</fullName>
    </submittedName>
</protein>
<reference evidence="2 3" key="1">
    <citation type="submission" date="2020-02" db="EMBL/GenBank/DDBJ databases">
        <title>Whole Genome Shotgun Sequence of Streptomyces sp. strain CWH03.</title>
        <authorList>
            <person name="Dohra H."/>
            <person name="Kodani S."/>
            <person name="Yamamura H."/>
        </authorList>
    </citation>
    <scope>NUCLEOTIDE SEQUENCE [LARGE SCALE GENOMIC DNA]</scope>
    <source>
        <strain evidence="2 3">CWH03</strain>
    </source>
</reference>
<dbReference type="EMBL" id="BLLG01000008">
    <property type="protein sequence ID" value="GFH36926.1"/>
    <property type="molecule type" value="Genomic_DNA"/>
</dbReference>
<feature type="region of interest" description="Disordered" evidence="1">
    <location>
        <begin position="65"/>
        <end position="91"/>
    </location>
</feature>
<evidence type="ECO:0000313" key="3">
    <source>
        <dbReference type="Proteomes" id="UP000484988"/>
    </source>
</evidence>